<proteinExistence type="predicted"/>
<protein>
    <submittedName>
        <fullName evidence="1">Uncharacterized protein</fullName>
    </submittedName>
</protein>
<sequence length="107" mass="12255">MLWSKHEDGSRVFLENDSWVVARTTQRIGMFHSFDITLQCSGLLPRRCGSKQGSDVSMSNVRVILRIWHISPYLSSCLMISHRLRLLQQDYVNASPLSMSTVCKVLQ</sequence>
<gene>
    <name evidence="1" type="ORF">GFSPODELE1_LOCUS2345</name>
</gene>
<evidence type="ECO:0000313" key="2">
    <source>
        <dbReference type="Proteomes" id="UP001497453"/>
    </source>
</evidence>
<organism evidence="1 2">
    <name type="scientific">Somion occarium</name>
    <dbReference type="NCBI Taxonomy" id="3059160"/>
    <lineage>
        <taxon>Eukaryota</taxon>
        <taxon>Fungi</taxon>
        <taxon>Dikarya</taxon>
        <taxon>Basidiomycota</taxon>
        <taxon>Agaricomycotina</taxon>
        <taxon>Agaricomycetes</taxon>
        <taxon>Polyporales</taxon>
        <taxon>Cerrenaceae</taxon>
        <taxon>Somion</taxon>
    </lineage>
</organism>
<reference evidence="2" key="1">
    <citation type="submission" date="2024-04" db="EMBL/GenBank/DDBJ databases">
        <authorList>
            <person name="Shaw F."/>
            <person name="Minotto A."/>
        </authorList>
    </citation>
    <scope>NUCLEOTIDE SEQUENCE [LARGE SCALE GENOMIC DNA]</scope>
</reference>
<accession>A0ABP1CT28</accession>
<name>A0ABP1CT28_9APHY</name>
<dbReference type="EMBL" id="OZ037954">
    <property type="protein sequence ID" value="CAL1698836.1"/>
    <property type="molecule type" value="Genomic_DNA"/>
</dbReference>
<evidence type="ECO:0000313" key="1">
    <source>
        <dbReference type="EMBL" id="CAL1698836.1"/>
    </source>
</evidence>
<keyword evidence="2" id="KW-1185">Reference proteome</keyword>
<dbReference type="Proteomes" id="UP001497453">
    <property type="component" value="Chromosome 11"/>
</dbReference>